<organism evidence="2 3">
    <name type="scientific">Exiguobacterium aestuarii</name>
    <dbReference type="NCBI Taxonomy" id="273527"/>
    <lineage>
        <taxon>Bacteria</taxon>
        <taxon>Bacillati</taxon>
        <taxon>Bacillota</taxon>
        <taxon>Bacilli</taxon>
        <taxon>Bacillales</taxon>
        <taxon>Bacillales Family XII. Incertae Sedis</taxon>
        <taxon>Exiguobacterium</taxon>
    </lineage>
</organism>
<keyword evidence="2" id="KW-0489">Methyltransferase</keyword>
<dbReference type="CDD" id="cd02440">
    <property type="entry name" value="AdoMet_MTases"/>
    <property type="match status" value="1"/>
</dbReference>
<dbReference type="PANTHER" id="PTHR13369:SF3">
    <property type="entry name" value="METHYLTRANSFERASE DOMAIN-CONTAINING PROTEIN"/>
    <property type="match status" value="1"/>
</dbReference>
<accession>A0ABW2PJL9</accession>
<dbReference type="Gene3D" id="3.40.50.150">
    <property type="entry name" value="Vaccinia Virus protein VP39"/>
    <property type="match status" value="1"/>
</dbReference>
<evidence type="ECO:0000313" key="3">
    <source>
        <dbReference type="Proteomes" id="UP001596439"/>
    </source>
</evidence>
<feature type="domain" description="Methyltransferase" evidence="1">
    <location>
        <begin position="154"/>
        <end position="291"/>
    </location>
</feature>
<sequence length="394" mass="45720">MEYKALQERLEDVIQSNHLVSATISQPRQKSSDLKRVKLKPVMLRNAYHIQFEYQYERVMNHKNLTPHEAVTELFKLLETFRQGQFQLKESDLQFQLSKKFKVTLKEKQTAQKEIQLSHNREKQYVLPLDEPVPFLIRLGIQSSDGKVKRQKYDKFKQINRFLEFIEDSLKHLPTDRTVRILDFGSGKSYLTFALYHFLHEMKGYDVHITGLDLKKEVIEECASIAKDLGYERLEFLVGDINEYEGETAVDMVVTLHACDVATDMALARAVRWGAKVILSVPCCQKELNRQLQAPNLDVMLQHGLIKERFASLATDSIRAELLGLVGYDAQLLEFIDLEHTPKNIMIRAYLTNRKASVETKARYLAFKQMLQADPFLERELSDRLVLGVEQDVK</sequence>
<dbReference type="PANTHER" id="PTHR13369">
    <property type="match status" value="1"/>
</dbReference>
<keyword evidence="2" id="KW-0808">Transferase</keyword>
<evidence type="ECO:0000313" key="2">
    <source>
        <dbReference type="EMBL" id="MFC7389568.1"/>
    </source>
</evidence>
<name>A0ABW2PJL9_9BACL</name>
<comment type="caution">
    <text evidence="2">The sequence shown here is derived from an EMBL/GenBank/DDBJ whole genome shotgun (WGS) entry which is preliminary data.</text>
</comment>
<dbReference type="InterPro" id="IPR029063">
    <property type="entry name" value="SAM-dependent_MTases_sf"/>
</dbReference>
<proteinExistence type="predicted"/>
<dbReference type="GO" id="GO:0008168">
    <property type="term" value="F:methyltransferase activity"/>
    <property type="evidence" value="ECO:0007669"/>
    <property type="project" value="UniProtKB-KW"/>
</dbReference>
<keyword evidence="3" id="KW-1185">Reference proteome</keyword>
<gene>
    <name evidence="2" type="ORF">ACFQO8_05380</name>
</gene>
<evidence type="ECO:0000259" key="1">
    <source>
        <dbReference type="Pfam" id="PF13679"/>
    </source>
</evidence>
<dbReference type="SUPFAM" id="SSF53335">
    <property type="entry name" value="S-adenosyl-L-methionine-dependent methyltransferases"/>
    <property type="match status" value="1"/>
</dbReference>
<dbReference type="RefSeq" id="WP_214787552.1">
    <property type="nucleotide sequence ID" value="NZ_JANIEL010000020.1"/>
</dbReference>
<dbReference type="Pfam" id="PF13679">
    <property type="entry name" value="Methyltransf_32"/>
    <property type="match status" value="1"/>
</dbReference>
<dbReference type="InterPro" id="IPR025714">
    <property type="entry name" value="Methyltranfer_dom"/>
</dbReference>
<reference evidence="3" key="1">
    <citation type="journal article" date="2019" name="Int. J. Syst. Evol. Microbiol.">
        <title>The Global Catalogue of Microorganisms (GCM) 10K type strain sequencing project: providing services to taxonomists for standard genome sequencing and annotation.</title>
        <authorList>
            <consortium name="The Broad Institute Genomics Platform"/>
            <consortium name="The Broad Institute Genome Sequencing Center for Infectious Disease"/>
            <person name="Wu L."/>
            <person name="Ma J."/>
        </authorList>
    </citation>
    <scope>NUCLEOTIDE SEQUENCE [LARGE SCALE GENOMIC DNA]</scope>
    <source>
        <strain evidence="3">CCUG 55590</strain>
    </source>
</reference>
<protein>
    <submittedName>
        <fullName evidence="2">Class I SAM-dependent methyltransferase</fullName>
    </submittedName>
</protein>
<dbReference type="GO" id="GO:0032259">
    <property type="term" value="P:methylation"/>
    <property type="evidence" value="ECO:0007669"/>
    <property type="project" value="UniProtKB-KW"/>
</dbReference>
<dbReference type="Proteomes" id="UP001596439">
    <property type="component" value="Unassembled WGS sequence"/>
</dbReference>
<dbReference type="EMBL" id="JBHTCE010000001">
    <property type="protein sequence ID" value="MFC7389568.1"/>
    <property type="molecule type" value="Genomic_DNA"/>
</dbReference>